<evidence type="ECO:0000256" key="1">
    <source>
        <dbReference type="SAM" id="SignalP"/>
    </source>
</evidence>
<dbReference type="InterPro" id="IPR036777">
    <property type="entry name" value="Channel_Tsx-like_sf"/>
</dbReference>
<protein>
    <recommendedName>
        <fullName evidence="3">Nucleoside-specific outer membrane channel protein Tsx</fullName>
    </recommendedName>
</protein>
<feature type="signal peptide" evidence="1">
    <location>
        <begin position="1"/>
        <end position="28"/>
    </location>
</feature>
<dbReference type="GO" id="GO:0009279">
    <property type="term" value="C:cell outer membrane"/>
    <property type="evidence" value="ECO:0007669"/>
    <property type="project" value="InterPro"/>
</dbReference>
<accession>A0AB39I297</accession>
<name>A0AB39I297_9PSED</name>
<dbReference type="RefSeq" id="WP_052675493.1">
    <property type="nucleotide sequence ID" value="NZ_CP162607.1"/>
</dbReference>
<reference evidence="2" key="1">
    <citation type="submission" date="2024-07" db="EMBL/GenBank/DDBJ databases">
        <title>Identification and characteristics of a novel species of coltsfoot's symbiotic bacteria.</title>
        <authorList>
            <person name="Juszczyk A."/>
            <person name="Jasielczuk I."/>
            <person name="Gurgul A."/>
            <person name="Rogala M."/>
            <person name="Kowalczyk A."/>
            <person name="Szmatola T."/>
            <person name="Kosecka-Strojek M."/>
            <person name="Arent Z."/>
            <person name="Latowski D."/>
        </authorList>
    </citation>
    <scope>NUCLEOTIDE SEQUENCE</scope>
    <source>
        <strain evidence="2">Hg7Tf</strain>
    </source>
</reference>
<proteinExistence type="predicted"/>
<evidence type="ECO:0000313" key="2">
    <source>
        <dbReference type="EMBL" id="XDK36982.1"/>
    </source>
</evidence>
<organism evidence="2">
    <name type="scientific">Pseudomonas sp. Hg7Tf</name>
    <dbReference type="NCBI Taxonomy" id="3236988"/>
    <lineage>
        <taxon>Bacteria</taxon>
        <taxon>Pseudomonadati</taxon>
        <taxon>Pseudomonadota</taxon>
        <taxon>Gammaproteobacteria</taxon>
        <taxon>Pseudomonadales</taxon>
        <taxon>Pseudomonadaceae</taxon>
        <taxon>Pseudomonas</taxon>
    </lineage>
</organism>
<dbReference type="SUPFAM" id="SSF111364">
    <property type="entry name" value="Tsx-like channel"/>
    <property type="match status" value="1"/>
</dbReference>
<gene>
    <name evidence="2" type="ORF">AB4Y39_25360</name>
</gene>
<dbReference type="EMBL" id="CP162607">
    <property type="protein sequence ID" value="XDK36982.1"/>
    <property type="molecule type" value="Genomic_DNA"/>
</dbReference>
<dbReference type="Gene3D" id="2.40.230.20">
    <property type="entry name" value="Nucleoside-specific channel-forming protein, Tsx-like"/>
    <property type="match status" value="1"/>
</dbReference>
<sequence length="284" mass="32248">MNVQQLQKRSFKVLLASLALPLTTSVQAVTWSDTFIGYRYGTDFTEPGIPDKVKKNILQLGHASGYSLGQHFFNLDVLRSDHNDPKKDSHSGATEGYLVYRHQLFLGKVFDRSLAFGPVKEVAVTTGIELNYKNTEFANRKRMLEVGPTLKFDVPGYLDVSLLYAYEWNHCGVSSCATENIDFDPHYLLHVVWGIPFQLGGMPLKFQGFGLYKTDKGKDYFNADTSEETQIRTALMVDVGQMTFNRKNKLLIGPGYEYWRHKYGSHGKPGTHTKAPTLHVEWHF</sequence>
<keyword evidence="1" id="KW-0732">Signal</keyword>
<evidence type="ECO:0008006" key="3">
    <source>
        <dbReference type="Google" id="ProtNLM"/>
    </source>
</evidence>
<feature type="chain" id="PRO_5044277587" description="Nucleoside-specific outer membrane channel protein Tsx" evidence="1">
    <location>
        <begin position="29"/>
        <end position="284"/>
    </location>
</feature>
<dbReference type="AlphaFoldDB" id="A0AB39I297"/>